<evidence type="ECO:0000256" key="4">
    <source>
        <dbReference type="ARBA" id="ARBA00022461"/>
    </source>
</evidence>
<keyword evidence="7" id="KW-0915">Sodium</keyword>
<protein>
    <recommendedName>
        <fullName evidence="16">Pickpocket</fullName>
    </recommendedName>
</protein>
<comment type="similarity">
    <text evidence="2 12">Belongs to the amiloride-sensitive sodium channel (TC 1.A.6) family.</text>
</comment>
<dbReference type="STRING" id="112268.A0A182WFU5"/>
<feature type="transmembrane region" description="Helical" evidence="13">
    <location>
        <begin position="530"/>
        <end position="550"/>
    </location>
</feature>
<evidence type="ECO:0000256" key="8">
    <source>
        <dbReference type="ARBA" id="ARBA00023065"/>
    </source>
</evidence>
<keyword evidence="5 12" id="KW-0812">Transmembrane</keyword>
<dbReference type="Gene3D" id="1.10.287.770">
    <property type="entry name" value="YojJ-like"/>
    <property type="match status" value="2"/>
</dbReference>
<evidence type="ECO:0000256" key="3">
    <source>
        <dbReference type="ARBA" id="ARBA00022448"/>
    </source>
</evidence>
<name>A0A182WFU5_9DIPT</name>
<dbReference type="GO" id="GO:0005886">
    <property type="term" value="C:plasma membrane"/>
    <property type="evidence" value="ECO:0007669"/>
    <property type="project" value="TreeGrafter"/>
</dbReference>
<keyword evidence="8 12" id="KW-0406">Ion transport</keyword>
<dbReference type="Proteomes" id="UP000075920">
    <property type="component" value="Unassembled WGS sequence"/>
</dbReference>
<reference evidence="14" key="2">
    <citation type="submission" date="2020-05" db="UniProtKB">
        <authorList>
            <consortium name="EnsemblMetazoa"/>
        </authorList>
    </citation>
    <scope>IDENTIFICATION</scope>
    <source>
        <strain evidence="14">MINIMUS1</strain>
    </source>
</reference>
<comment type="subcellular location">
    <subcellularLocation>
        <location evidence="1">Membrane</location>
        <topology evidence="1">Multi-pass membrane protein</topology>
    </subcellularLocation>
</comment>
<evidence type="ECO:0000256" key="11">
    <source>
        <dbReference type="ARBA" id="ARBA00023303"/>
    </source>
</evidence>
<keyword evidence="9 13" id="KW-0472">Membrane</keyword>
<evidence type="ECO:0000256" key="7">
    <source>
        <dbReference type="ARBA" id="ARBA00023053"/>
    </source>
</evidence>
<dbReference type="PANTHER" id="PTHR11690:SF288">
    <property type="entry name" value="AMILORIDE-SENSITIVE NA+ CHANNEL-RELATED"/>
    <property type="match status" value="1"/>
</dbReference>
<accession>A0A182WFU5</accession>
<dbReference type="Gene3D" id="1.10.287.820">
    <property type="entry name" value="Acid-sensing ion channel domain"/>
    <property type="match status" value="1"/>
</dbReference>
<evidence type="ECO:0000256" key="2">
    <source>
        <dbReference type="ARBA" id="ARBA00007193"/>
    </source>
</evidence>
<dbReference type="AlphaFoldDB" id="A0A182WFU5"/>
<evidence type="ECO:0000256" key="6">
    <source>
        <dbReference type="ARBA" id="ARBA00022989"/>
    </source>
</evidence>
<feature type="transmembrane region" description="Helical" evidence="13">
    <location>
        <begin position="656"/>
        <end position="674"/>
    </location>
</feature>
<dbReference type="GO" id="GO:0015280">
    <property type="term" value="F:ligand-gated sodium channel activity"/>
    <property type="evidence" value="ECO:0007669"/>
    <property type="project" value="TreeGrafter"/>
</dbReference>
<evidence type="ECO:0000256" key="1">
    <source>
        <dbReference type="ARBA" id="ARBA00004141"/>
    </source>
</evidence>
<dbReference type="InterPro" id="IPR001873">
    <property type="entry name" value="ENaC"/>
</dbReference>
<keyword evidence="4 12" id="KW-0894">Sodium channel</keyword>
<evidence type="ECO:0008006" key="16">
    <source>
        <dbReference type="Google" id="ProtNLM"/>
    </source>
</evidence>
<evidence type="ECO:0000256" key="9">
    <source>
        <dbReference type="ARBA" id="ARBA00023136"/>
    </source>
</evidence>
<sequence length="1157" mass="133104">METPPNVYIMQTNQDAHHALHPVSWVRTSTANTSNHRTGMSIRAKLMSAQVGALFEEYCTESSVHGVRFFVGNQRSTCVKLTWLGVFILSLVGCGVMIQQAYNKWDRTPVIVTLSEVPTPVWDMTFPAVTICPEIKVLNTRYNFTHEFETLQSQWYGRKGNKNDTITVSEESIGKMKAIIHHCSGIYKNVNNFIFNFNHVPEPKLVDFLRNVSLDRRSVFTMCSSTSDARCTNYMQVTLTNEGICYSFNMISQEQMFHAEVLHHEYNYLDRWDDDTSDGIAGRPDEQLLKVAGSGLDAAIGFNLIHYPLKIDTSCVRGRGYKVLIHEPTVYPDLSKRNIRLSVSQTLTVALKPNIMLTAPELSKYGAQKRQCYFPHEHPLRFFRQYNQDNCELECLTNYTLQRCGCVHFSMPRTNETRVCKLEEAHCPADARGVLFIRKQHRNSTEDYLQQCDCLPACSSVRFDLQITQDSHTEEREVRTKIETEEELQAKLLIPVYSVLQVYYQDTHFIPAQRSELHGLVDFLANCGGLLGLFIGVSLLSIVEAIYYIAFRPVSLRKRKPDTGERVQSVRCIHPCECAIVSRTQMETFRKRLRRSVRAEVFQEYCANSSIHGVRYFDRDERTSCERCIQPSVALLLSMSLTCPCLLSVLHSAARFWWLVAFLLSMAGCGIMIYKTYVKWNQVPIIVTFSEKTTPVWEMQFPAITICPETKMSVAKLNFTAEINALTESYGFYDTNRTASDDVIEQVKAVSQLCNMIFHSSNGWLQFMNGTEDNIVGVLRNLSLAPAETLAICMYGNHYSNCDNYLTETITEEGICYTFNMVPESEIFRKESLHTDYNYTKGWMNYFEDRDRIMDVRNGTLYARGAGLHAGLTLYLKHIKEDTDYMCTGFSQGYKLMIHDPDEYPQVSMRNMRLPIGHEISIALKPQMMITSQSAADYSWQKRQCFFNHERQLRFFQVYSQENCELECLTNVTRELCGCVRFSMPRANDTTVCTLMMWDCMYDAKWFVRPDFRQNRVPDKLITDMVDRCNCLPACSSVQYDAEITQTSLDMDSFLRANHDLPRDKADKFMITTLAIYFKESYFITSKRSELYGWVDFLANCGGLLGLFMGVSILSLLELFYYITIRPFSVRKRTRIAEQRKPNEVHNSLLAVVAKAE</sequence>
<evidence type="ECO:0000256" key="10">
    <source>
        <dbReference type="ARBA" id="ARBA00023201"/>
    </source>
</evidence>
<keyword evidence="15" id="KW-1185">Reference proteome</keyword>
<dbReference type="Pfam" id="PF00858">
    <property type="entry name" value="ASC"/>
    <property type="match status" value="2"/>
</dbReference>
<keyword evidence="6 13" id="KW-1133">Transmembrane helix</keyword>
<keyword evidence="3 12" id="KW-0813">Transport</keyword>
<dbReference type="PANTHER" id="PTHR11690">
    <property type="entry name" value="AMILORIDE-SENSITIVE SODIUM CHANNEL-RELATED"/>
    <property type="match status" value="1"/>
</dbReference>
<dbReference type="Gene3D" id="2.60.470.10">
    <property type="entry name" value="Acid-sensing ion channels like domains"/>
    <property type="match status" value="1"/>
</dbReference>
<evidence type="ECO:0000313" key="15">
    <source>
        <dbReference type="Proteomes" id="UP000075920"/>
    </source>
</evidence>
<reference evidence="15" key="1">
    <citation type="submission" date="2013-03" db="EMBL/GenBank/DDBJ databases">
        <title>The Genome Sequence of Anopheles minimus MINIMUS1.</title>
        <authorList>
            <consortium name="The Broad Institute Genomics Platform"/>
            <person name="Neafsey D.E."/>
            <person name="Walton C."/>
            <person name="Walker B."/>
            <person name="Young S.K."/>
            <person name="Zeng Q."/>
            <person name="Gargeya S."/>
            <person name="Fitzgerald M."/>
            <person name="Haas B."/>
            <person name="Abouelleil A."/>
            <person name="Allen A.W."/>
            <person name="Alvarado L."/>
            <person name="Arachchi H.M."/>
            <person name="Berlin A.M."/>
            <person name="Chapman S.B."/>
            <person name="Gainer-Dewar J."/>
            <person name="Goldberg J."/>
            <person name="Griggs A."/>
            <person name="Gujja S."/>
            <person name="Hansen M."/>
            <person name="Howarth C."/>
            <person name="Imamovic A."/>
            <person name="Ireland A."/>
            <person name="Larimer J."/>
            <person name="McCowan C."/>
            <person name="Murphy C."/>
            <person name="Pearson M."/>
            <person name="Poon T.W."/>
            <person name="Priest M."/>
            <person name="Roberts A."/>
            <person name="Saif S."/>
            <person name="Shea T."/>
            <person name="Sisk P."/>
            <person name="Sykes S."/>
            <person name="Wortman J."/>
            <person name="Nusbaum C."/>
            <person name="Birren B."/>
        </authorList>
    </citation>
    <scope>NUCLEOTIDE SEQUENCE [LARGE SCALE GENOMIC DNA]</scope>
    <source>
        <strain evidence="15">MINIMUS1</strain>
    </source>
</reference>
<dbReference type="EnsemblMetazoa" id="AMIN009242-RA">
    <property type="protein sequence ID" value="AMIN009242-PA"/>
    <property type="gene ID" value="AMIN009242"/>
</dbReference>
<keyword evidence="11 12" id="KW-0407">Ion channel</keyword>
<evidence type="ECO:0000256" key="12">
    <source>
        <dbReference type="RuleBase" id="RU000679"/>
    </source>
</evidence>
<evidence type="ECO:0000313" key="14">
    <source>
        <dbReference type="EnsemblMetazoa" id="AMIN009242-PA"/>
    </source>
</evidence>
<keyword evidence="10 12" id="KW-0739">Sodium transport</keyword>
<dbReference type="PRINTS" id="PR01078">
    <property type="entry name" value="AMINACHANNEL"/>
</dbReference>
<evidence type="ECO:0000256" key="13">
    <source>
        <dbReference type="SAM" id="Phobius"/>
    </source>
</evidence>
<dbReference type="VEuPathDB" id="VectorBase:AMIN009242"/>
<organism evidence="14 15">
    <name type="scientific">Anopheles minimus</name>
    <dbReference type="NCBI Taxonomy" id="112268"/>
    <lineage>
        <taxon>Eukaryota</taxon>
        <taxon>Metazoa</taxon>
        <taxon>Ecdysozoa</taxon>
        <taxon>Arthropoda</taxon>
        <taxon>Hexapoda</taxon>
        <taxon>Insecta</taxon>
        <taxon>Pterygota</taxon>
        <taxon>Neoptera</taxon>
        <taxon>Endopterygota</taxon>
        <taxon>Diptera</taxon>
        <taxon>Nematocera</taxon>
        <taxon>Culicoidea</taxon>
        <taxon>Culicidae</taxon>
        <taxon>Anophelinae</taxon>
        <taxon>Anopheles</taxon>
    </lineage>
</organism>
<evidence type="ECO:0000256" key="5">
    <source>
        <dbReference type="ARBA" id="ARBA00022692"/>
    </source>
</evidence>
<feature type="transmembrane region" description="Helical" evidence="13">
    <location>
        <begin position="1097"/>
        <end position="1123"/>
    </location>
</feature>
<proteinExistence type="inferred from homology"/>